<dbReference type="InterPro" id="IPR001789">
    <property type="entry name" value="Sig_transdc_resp-reg_receiver"/>
</dbReference>
<evidence type="ECO:0000313" key="12">
    <source>
        <dbReference type="EMBL" id="MBC5650216.1"/>
    </source>
</evidence>
<evidence type="ECO:0000256" key="9">
    <source>
        <dbReference type="PROSITE-ProRule" id="PRU01091"/>
    </source>
</evidence>
<evidence type="ECO:0000259" key="11">
    <source>
        <dbReference type="PROSITE" id="PS51755"/>
    </source>
</evidence>
<dbReference type="Proteomes" id="UP000652847">
    <property type="component" value="Unassembled WGS sequence"/>
</dbReference>
<dbReference type="CDD" id="cd00383">
    <property type="entry name" value="trans_reg_C"/>
    <property type="match status" value="1"/>
</dbReference>
<dbReference type="GO" id="GO:0006355">
    <property type="term" value="P:regulation of DNA-templated transcription"/>
    <property type="evidence" value="ECO:0007669"/>
    <property type="project" value="InterPro"/>
</dbReference>
<protein>
    <recommendedName>
        <fullName evidence="1">Stage 0 sporulation protein A homolog</fullName>
    </recommendedName>
</protein>
<dbReference type="PANTHER" id="PTHR48111">
    <property type="entry name" value="REGULATOR OF RPOS"/>
    <property type="match status" value="1"/>
</dbReference>
<gene>
    <name evidence="12" type="ORF">H8S54_03540</name>
</gene>
<name>A0A8I0AAE4_9FIRM</name>
<evidence type="ECO:0000256" key="8">
    <source>
        <dbReference type="PROSITE-ProRule" id="PRU00169"/>
    </source>
</evidence>
<evidence type="ECO:0000256" key="5">
    <source>
        <dbReference type="ARBA" id="ARBA00023125"/>
    </source>
</evidence>
<dbReference type="EMBL" id="JACOOT010000009">
    <property type="protein sequence ID" value="MBC5650216.1"/>
    <property type="molecule type" value="Genomic_DNA"/>
</dbReference>
<organism evidence="12 13">
    <name type="scientific">Blautia segnis</name>
    <dbReference type="NCBI Taxonomy" id="2763030"/>
    <lineage>
        <taxon>Bacteria</taxon>
        <taxon>Bacillati</taxon>
        <taxon>Bacillota</taxon>
        <taxon>Clostridia</taxon>
        <taxon>Lachnospirales</taxon>
        <taxon>Lachnospiraceae</taxon>
        <taxon>Blautia</taxon>
    </lineage>
</organism>
<evidence type="ECO:0000256" key="7">
    <source>
        <dbReference type="ARBA" id="ARBA00024867"/>
    </source>
</evidence>
<reference evidence="12 13" key="1">
    <citation type="submission" date="2020-08" db="EMBL/GenBank/DDBJ databases">
        <title>Genome public.</title>
        <authorList>
            <person name="Liu C."/>
            <person name="Sun Q."/>
        </authorList>
    </citation>
    <scope>NUCLEOTIDE SEQUENCE [LARGE SCALE GENOMIC DNA]</scope>
    <source>
        <strain evidence="12 13">BX17</strain>
    </source>
</reference>
<dbReference type="InterPro" id="IPR001867">
    <property type="entry name" value="OmpR/PhoB-type_DNA-bd"/>
</dbReference>
<evidence type="ECO:0000256" key="6">
    <source>
        <dbReference type="ARBA" id="ARBA00023163"/>
    </source>
</evidence>
<dbReference type="GO" id="GO:0000976">
    <property type="term" value="F:transcription cis-regulatory region binding"/>
    <property type="evidence" value="ECO:0007669"/>
    <property type="project" value="TreeGrafter"/>
</dbReference>
<feature type="modified residue" description="4-aspartylphosphate" evidence="8">
    <location>
        <position position="51"/>
    </location>
</feature>
<feature type="DNA-binding region" description="OmpR/PhoB-type" evidence="9">
    <location>
        <begin position="124"/>
        <end position="222"/>
    </location>
</feature>
<dbReference type="Pfam" id="PF00072">
    <property type="entry name" value="Response_reg"/>
    <property type="match status" value="1"/>
</dbReference>
<comment type="caution">
    <text evidence="12">The sequence shown here is derived from an EMBL/GenBank/DDBJ whole genome shotgun (WGS) entry which is preliminary data.</text>
</comment>
<dbReference type="GO" id="GO:0005829">
    <property type="term" value="C:cytosol"/>
    <property type="evidence" value="ECO:0007669"/>
    <property type="project" value="TreeGrafter"/>
</dbReference>
<sequence length="224" mass="25857">MHILIIEDEEQLCRSVAEGLRIDGYETDICFDGDEGLCLCMTENYDLILLDLNLPGTDGLEILRQFREHNTNTPVLILSARDQIEDKVNGLDLGANDYLTKPFHFQELEARIRSLTRRKFVQEDVCLKWNQLTFDTRTREASVNGVPLSLTRKESSLLEYFLLHQNRVISPEEMIEHIWDGSVNTFSNSIRVHISSLRKKLKAAIGFDPIQNKIGQGYILEEYR</sequence>
<comment type="function">
    <text evidence="7">May play the central regulatory role in sporulation. It may be an element of the effector pathway responsible for the activation of sporulation genes in response to nutritional stress. Spo0A may act in concert with spo0H (a sigma factor) to control the expression of some genes that are critical to the sporulation process.</text>
</comment>
<evidence type="ECO:0000256" key="4">
    <source>
        <dbReference type="ARBA" id="ARBA00023015"/>
    </source>
</evidence>
<proteinExistence type="predicted"/>
<evidence type="ECO:0000256" key="3">
    <source>
        <dbReference type="ARBA" id="ARBA00023012"/>
    </source>
</evidence>
<feature type="domain" description="Response regulatory" evidence="10">
    <location>
        <begin position="2"/>
        <end position="116"/>
    </location>
</feature>
<dbReference type="Gene3D" id="1.10.10.10">
    <property type="entry name" value="Winged helix-like DNA-binding domain superfamily/Winged helix DNA-binding domain"/>
    <property type="match status" value="1"/>
</dbReference>
<dbReference type="SMART" id="SM00448">
    <property type="entry name" value="REC"/>
    <property type="match status" value="1"/>
</dbReference>
<dbReference type="AlphaFoldDB" id="A0A8I0AAE4"/>
<evidence type="ECO:0000313" key="13">
    <source>
        <dbReference type="Proteomes" id="UP000652847"/>
    </source>
</evidence>
<dbReference type="Gene3D" id="6.10.250.690">
    <property type="match status" value="1"/>
</dbReference>
<evidence type="ECO:0000256" key="2">
    <source>
        <dbReference type="ARBA" id="ARBA00022553"/>
    </source>
</evidence>
<keyword evidence="13" id="KW-1185">Reference proteome</keyword>
<dbReference type="GeneID" id="69513074"/>
<evidence type="ECO:0000259" key="10">
    <source>
        <dbReference type="PROSITE" id="PS50110"/>
    </source>
</evidence>
<dbReference type="InterPro" id="IPR039420">
    <property type="entry name" value="WalR-like"/>
</dbReference>
<dbReference type="PROSITE" id="PS51755">
    <property type="entry name" value="OMPR_PHOB"/>
    <property type="match status" value="1"/>
</dbReference>
<dbReference type="GO" id="GO:0000156">
    <property type="term" value="F:phosphorelay response regulator activity"/>
    <property type="evidence" value="ECO:0007669"/>
    <property type="project" value="TreeGrafter"/>
</dbReference>
<dbReference type="GO" id="GO:0032993">
    <property type="term" value="C:protein-DNA complex"/>
    <property type="evidence" value="ECO:0007669"/>
    <property type="project" value="TreeGrafter"/>
</dbReference>
<dbReference type="SUPFAM" id="SSF52172">
    <property type="entry name" value="CheY-like"/>
    <property type="match status" value="1"/>
</dbReference>
<dbReference type="PROSITE" id="PS50110">
    <property type="entry name" value="RESPONSE_REGULATORY"/>
    <property type="match status" value="1"/>
</dbReference>
<dbReference type="InterPro" id="IPR011006">
    <property type="entry name" value="CheY-like_superfamily"/>
</dbReference>
<keyword evidence="3" id="KW-0902">Two-component regulatory system</keyword>
<feature type="domain" description="OmpR/PhoB-type" evidence="11">
    <location>
        <begin position="124"/>
        <end position="222"/>
    </location>
</feature>
<dbReference type="PANTHER" id="PTHR48111:SF22">
    <property type="entry name" value="REGULATOR OF RPOS"/>
    <property type="match status" value="1"/>
</dbReference>
<dbReference type="Gene3D" id="3.40.50.2300">
    <property type="match status" value="1"/>
</dbReference>
<dbReference type="RefSeq" id="WP_173716471.1">
    <property type="nucleotide sequence ID" value="NZ_JACOOT010000009.1"/>
</dbReference>
<dbReference type="Pfam" id="PF00486">
    <property type="entry name" value="Trans_reg_C"/>
    <property type="match status" value="1"/>
</dbReference>
<accession>A0A8I0AAE4</accession>
<keyword evidence="6" id="KW-0804">Transcription</keyword>
<keyword evidence="2 8" id="KW-0597">Phosphoprotein</keyword>
<dbReference type="SMART" id="SM00862">
    <property type="entry name" value="Trans_reg_C"/>
    <property type="match status" value="1"/>
</dbReference>
<keyword evidence="4" id="KW-0805">Transcription regulation</keyword>
<dbReference type="InterPro" id="IPR036388">
    <property type="entry name" value="WH-like_DNA-bd_sf"/>
</dbReference>
<evidence type="ECO:0000256" key="1">
    <source>
        <dbReference type="ARBA" id="ARBA00018672"/>
    </source>
</evidence>
<keyword evidence="5 9" id="KW-0238">DNA-binding</keyword>